<dbReference type="Pfam" id="PF00459">
    <property type="entry name" value="Inositol_P"/>
    <property type="match status" value="1"/>
</dbReference>
<dbReference type="GO" id="GO:0008441">
    <property type="term" value="F:3'(2'),5'-bisphosphate nucleotidase activity"/>
    <property type="evidence" value="ECO:0007669"/>
    <property type="project" value="UniProtKB-EC"/>
</dbReference>
<dbReference type="InterPro" id="IPR050725">
    <property type="entry name" value="CysQ/Inositol_MonoPase"/>
</dbReference>
<evidence type="ECO:0000256" key="14">
    <source>
        <dbReference type="ARBA" id="ARBA00044484"/>
    </source>
</evidence>
<dbReference type="PANTHER" id="PTHR43028:SF5">
    <property type="entry name" value="3'(2'),5'-BISPHOSPHATE NUCLEOTIDASE 1"/>
    <property type="match status" value="1"/>
</dbReference>
<feature type="binding site" evidence="18">
    <location>
        <position position="120"/>
    </location>
    <ligand>
        <name>Mg(2+)</name>
        <dbReference type="ChEBI" id="CHEBI:18420"/>
        <label>1</label>
        <note>catalytic</note>
    </ligand>
</feature>
<dbReference type="EMBL" id="JAACXV010000195">
    <property type="protein sequence ID" value="KAF7282064.1"/>
    <property type="molecule type" value="Genomic_DNA"/>
</dbReference>
<feature type="binding site" evidence="18">
    <location>
        <position position="122"/>
    </location>
    <ligand>
        <name>Mg(2+)</name>
        <dbReference type="ChEBI" id="CHEBI:18420"/>
        <label>1</label>
        <note>catalytic</note>
    </ligand>
</feature>
<keyword evidence="4" id="KW-0452">Lithium</keyword>
<evidence type="ECO:0000256" key="5">
    <source>
        <dbReference type="ARBA" id="ARBA00022723"/>
    </source>
</evidence>
<comment type="catalytic activity">
    <reaction evidence="14">
        <text>3'-phosphoadenylyl sulfate + H2O = adenosine 5'-phosphosulfate + phosphate</text>
        <dbReference type="Rhea" id="RHEA:77639"/>
        <dbReference type="ChEBI" id="CHEBI:15377"/>
        <dbReference type="ChEBI" id="CHEBI:43474"/>
        <dbReference type="ChEBI" id="CHEBI:58243"/>
        <dbReference type="ChEBI" id="CHEBI:58339"/>
        <dbReference type="EC" id="3.1.3.7"/>
    </reaction>
    <physiologicalReaction direction="left-to-right" evidence="14">
        <dbReference type="Rhea" id="RHEA:77640"/>
    </physiologicalReaction>
</comment>
<evidence type="ECO:0000256" key="13">
    <source>
        <dbReference type="ARBA" id="ARBA00044479"/>
    </source>
</evidence>
<comment type="caution">
    <text evidence="20">The sequence shown here is derived from an EMBL/GenBank/DDBJ whole genome shotgun (WGS) entry which is preliminary data.</text>
</comment>
<dbReference type="OrthoDB" id="411145at2759"/>
<feature type="binding site" evidence="18">
    <location>
        <position position="123"/>
    </location>
    <ligand>
        <name>Mg(2+)</name>
        <dbReference type="ChEBI" id="CHEBI:18420"/>
        <label>1</label>
        <note>catalytic</note>
    </ligand>
</feature>
<organism evidence="20 21">
    <name type="scientific">Rhynchophorus ferrugineus</name>
    <name type="common">Red palm weevil</name>
    <name type="synonym">Curculio ferrugineus</name>
    <dbReference type="NCBI Taxonomy" id="354439"/>
    <lineage>
        <taxon>Eukaryota</taxon>
        <taxon>Metazoa</taxon>
        <taxon>Ecdysozoa</taxon>
        <taxon>Arthropoda</taxon>
        <taxon>Hexapoda</taxon>
        <taxon>Insecta</taxon>
        <taxon>Pterygota</taxon>
        <taxon>Neoptera</taxon>
        <taxon>Endopterygota</taxon>
        <taxon>Coleoptera</taxon>
        <taxon>Polyphaga</taxon>
        <taxon>Cucujiformia</taxon>
        <taxon>Curculionidae</taxon>
        <taxon>Dryophthorinae</taxon>
        <taxon>Rhynchophorus</taxon>
    </lineage>
</organism>
<evidence type="ECO:0000256" key="7">
    <source>
        <dbReference type="ARBA" id="ARBA00022842"/>
    </source>
</evidence>
<evidence type="ECO:0000313" key="21">
    <source>
        <dbReference type="Proteomes" id="UP000625711"/>
    </source>
</evidence>
<name>A0A834ILL7_RHYFE</name>
<dbReference type="PRINTS" id="PR00377">
    <property type="entry name" value="IMPHPHTASES"/>
</dbReference>
<dbReference type="InterPro" id="IPR000760">
    <property type="entry name" value="Inositol_monophosphatase-like"/>
</dbReference>
<dbReference type="AlphaFoldDB" id="A0A834ILL7"/>
<comment type="cofactor">
    <cofactor evidence="1 18">
        <name>Mg(2+)</name>
        <dbReference type="ChEBI" id="CHEBI:18420"/>
    </cofactor>
</comment>
<evidence type="ECO:0000256" key="15">
    <source>
        <dbReference type="ARBA" id="ARBA00044519"/>
    </source>
</evidence>
<dbReference type="SUPFAM" id="SSF56655">
    <property type="entry name" value="Carbohydrate phosphatase"/>
    <property type="match status" value="1"/>
</dbReference>
<evidence type="ECO:0000256" key="16">
    <source>
        <dbReference type="ARBA" id="ARBA00044544"/>
    </source>
</evidence>
<sequence length="312" mass="33985">MAQSAPLIVRLLALSTRIAARAGNIIKDVMTKGELGIVEKGSGVNDLQTEADRSAQRCIVASLLKQFPNVTIIGEEGPHNEEDNIPSEWLVTDMDETVLNSNYPNDLKAINPDDIVVWVDPLDGTSEYTQGLLDHVTVLIGLAVKGKPIGGVIHQPYHNYKTEKDAKGRTLWGLVGIGVGGFVPFEPPSDKFIITTTRSHSDAIVTKALEALNPDEIIRVGGAGHKVMMLLEGKAHAYVFASKGCKRWDTCAPEGILRALGGVITDIHGRDYDYSKDVSYPNAQGVFGTTKYVNHQTLIGKIPQDLKDRFPY</sequence>
<proteinExistence type="inferred from homology"/>
<dbReference type="EC" id="3.1.3.7" evidence="3"/>
<reference evidence="20" key="1">
    <citation type="submission" date="2020-08" db="EMBL/GenBank/DDBJ databases">
        <title>Genome sequencing and assembly of the red palm weevil Rhynchophorus ferrugineus.</title>
        <authorList>
            <person name="Dias G.B."/>
            <person name="Bergman C.M."/>
            <person name="Manee M."/>
        </authorList>
    </citation>
    <scope>NUCLEOTIDE SEQUENCE</scope>
    <source>
        <strain evidence="20">AA-2017</strain>
        <tissue evidence="20">Whole larva</tissue>
    </source>
</reference>
<feature type="binding site" evidence="18">
    <location>
        <position position="249"/>
    </location>
    <ligand>
        <name>Mg(2+)</name>
        <dbReference type="ChEBI" id="CHEBI:18420"/>
        <label>1</label>
        <note>catalytic</note>
    </ligand>
</feature>
<evidence type="ECO:0000256" key="19">
    <source>
        <dbReference type="SAM" id="SignalP"/>
    </source>
</evidence>
<dbReference type="PANTHER" id="PTHR43028">
    <property type="entry name" value="3'(2'),5'-BISPHOSPHATE NUCLEOTIDASE 1"/>
    <property type="match status" value="1"/>
</dbReference>
<keyword evidence="19" id="KW-0732">Signal</keyword>
<keyword evidence="7 18" id="KW-0460">Magnesium</keyword>
<evidence type="ECO:0000256" key="1">
    <source>
        <dbReference type="ARBA" id="ARBA00001946"/>
    </source>
</evidence>
<dbReference type="Proteomes" id="UP000625711">
    <property type="component" value="Unassembled WGS sequence"/>
</dbReference>
<feature type="binding site" evidence="18">
    <location>
        <position position="75"/>
    </location>
    <ligand>
        <name>Mg(2+)</name>
        <dbReference type="ChEBI" id="CHEBI:18420"/>
        <label>1</label>
        <note>catalytic</note>
    </ligand>
</feature>
<gene>
    <name evidence="20" type="ORF">GWI33_003305</name>
</gene>
<protein>
    <recommendedName>
        <fullName evidence="8">3'(2'),5'-bisphosphate nucleotidase 1</fullName>
        <ecNumber evidence="15">3.1.3.57</ecNumber>
        <ecNumber evidence="3">3.1.3.7</ecNumber>
    </recommendedName>
    <alternativeName>
        <fullName evidence="16">3'-phosphoadenosine 5'-phosphate phosphatase</fullName>
    </alternativeName>
    <alternativeName>
        <fullName evidence="9">Bisphosphate 3'-nucleotidase 1</fullName>
    </alternativeName>
    <alternativeName>
        <fullName evidence="17">Inositol-polyphosphate 1-phosphatase</fullName>
    </alternativeName>
</protein>
<feature type="signal peptide" evidence="19">
    <location>
        <begin position="1"/>
        <end position="22"/>
    </location>
</feature>
<comment type="similarity">
    <text evidence="2">Belongs to the inositol monophosphatase superfamily.</text>
</comment>
<evidence type="ECO:0000256" key="9">
    <source>
        <dbReference type="ARBA" id="ARBA00041815"/>
    </source>
</evidence>
<evidence type="ECO:0000256" key="11">
    <source>
        <dbReference type="ARBA" id="ARBA00044466"/>
    </source>
</evidence>
<dbReference type="Gene3D" id="3.30.540.10">
    <property type="entry name" value="Fructose-1,6-Bisphosphatase, subunit A, domain 1"/>
    <property type="match status" value="1"/>
</dbReference>
<comment type="catalytic activity">
    <reaction evidence="12">
        <text>1D-myo-inositol 1,4-bisphosphate + H2O = 1D-myo-inositol 4-phosphate + phosphate</text>
        <dbReference type="Rhea" id="RHEA:15553"/>
        <dbReference type="ChEBI" id="CHEBI:15377"/>
        <dbReference type="ChEBI" id="CHEBI:43474"/>
        <dbReference type="ChEBI" id="CHEBI:58282"/>
        <dbReference type="ChEBI" id="CHEBI:58469"/>
        <dbReference type="EC" id="3.1.3.57"/>
    </reaction>
    <physiologicalReaction direction="left-to-right" evidence="12">
        <dbReference type="Rhea" id="RHEA:15554"/>
    </physiologicalReaction>
</comment>
<evidence type="ECO:0000256" key="12">
    <source>
        <dbReference type="ARBA" id="ARBA00044478"/>
    </source>
</evidence>
<dbReference type="FunFam" id="3.30.540.10:FF:000023">
    <property type="entry name" value="Protein CBR-TAG-231"/>
    <property type="match status" value="1"/>
</dbReference>
<comment type="catalytic activity">
    <reaction evidence="11">
        <text>adenosine 2',5'-bisphosphate + H2O = AMP + phosphate</text>
        <dbReference type="Rhea" id="RHEA:77643"/>
        <dbReference type="ChEBI" id="CHEBI:15377"/>
        <dbReference type="ChEBI" id="CHEBI:43474"/>
        <dbReference type="ChEBI" id="CHEBI:194156"/>
        <dbReference type="ChEBI" id="CHEBI:456215"/>
        <dbReference type="EC" id="3.1.3.7"/>
    </reaction>
    <physiologicalReaction direction="left-to-right" evidence="11">
        <dbReference type="Rhea" id="RHEA:77644"/>
    </physiologicalReaction>
</comment>
<keyword evidence="21" id="KW-1185">Reference proteome</keyword>
<keyword evidence="6" id="KW-0378">Hydrolase</keyword>
<evidence type="ECO:0000256" key="2">
    <source>
        <dbReference type="ARBA" id="ARBA00009759"/>
    </source>
</evidence>
<feature type="chain" id="PRO_5032903911" description="3'(2'),5'-bisphosphate nucleotidase 1" evidence="19">
    <location>
        <begin position="23"/>
        <end position="312"/>
    </location>
</feature>
<dbReference type="Gene3D" id="3.40.190.80">
    <property type="match status" value="1"/>
</dbReference>
<accession>A0A834ILL7</accession>
<keyword evidence="5 18" id="KW-0479">Metal-binding</keyword>
<dbReference type="GO" id="GO:0046872">
    <property type="term" value="F:metal ion binding"/>
    <property type="evidence" value="ECO:0007669"/>
    <property type="project" value="UniProtKB-KW"/>
</dbReference>
<dbReference type="EC" id="3.1.3.57" evidence="15"/>
<evidence type="ECO:0000256" key="17">
    <source>
        <dbReference type="ARBA" id="ARBA00044554"/>
    </source>
</evidence>
<dbReference type="InterPro" id="IPR020583">
    <property type="entry name" value="Inositol_monoP_metal-BS"/>
</dbReference>
<dbReference type="CDD" id="cd01640">
    <property type="entry name" value="IPPase"/>
    <property type="match status" value="1"/>
</dbReference>
<evidence type="ECO:0000256" key="10">
    <source>
        <dbReference type="ARBA" id="ARBA00044465"/>
    </source>
</evidence>
<evidence type="ECO:0000256" key="3">
    <source>
        <dbReference type="ARBA" id="ARBA00012633"/>
    </source>
</evidence>
<dbReference type="PROSITE" id="PS00629">
    <property type="entry name" value="IMP_1"/>
    <property type="match status" value="1"/>
</dbReference>
<evidence type="ECO:0000256" key="18">
    <source>
        <dbReference type="PIRSR" id="PIRSR600760-2"/>
    </source>
</evidence>
<evidence type="ECO:0000256" key="4">
    <source>
        <dbReference type="ARBA" id="ARBA00022671"/>
    </source>
</evidence>
<comment type="catalytic activity">
    <reaction evidence="10">
        <text>1D-myo-inositol 1,3,4-trisphosphate + H2O = 1D-myo-inositol 3,4-bisphosphate + phosphate</text>
        <dbReference type="Rhea" id="RHEA:70319"/>
        <dbReference type="ChEBI" id="CHEBI:15377"/>
        <dbReference type="ChEBI" id="CHEBI:43474"/>
        <dbReference type="ChEBI" id="CHEBI:58414"/>
        <dbReference type="ChEBI" id="CHEBI:83241"/>
    </reaction>
    <physiologicalReaction direction="left-to-right" evidence="10">
        <dbReference type="Rhea" id="RHEA:70320"/>
    </physiologicalReaction>
</comment>
<evidence type="ECO:0000256" key="8">
    <source>
        <dbReference type="ARBA" id="ARBA00040342"/>
    </source>
</evidence>
<evidence type="ECO:0000313" key="20">
    <source>
        <dbReference type="EMBL" id="KAF7282064.1"/>
    </source>
</evidence>
<dbReference type="FunFam" id="3.40.190.80:FF:000006">
    <property type="entry name" value="Bisphosphate nucleotidase 1"/>
    <property type="match status" value="1"/>
</dbReference>
<comment type="catalytic activity">
    <reaction evidence="13">
        <text>adenosine 3',5'-bisphosphate + H2O = AMP + phosphate</text>
        <dbReference type="Rhea" id="RHEA:10040"/>
        <dbReference type="ChEBI" id="CHEBI:15377"/>
        <dbReference type="ChEBI" id="CHEBI:43474"/>
        <dbReference type="ChEBI" id="CHEBI:58343"/>
        <dbReference type="ChEBI" id="CHEBI:456215"/>
        <dbReference type="EC" id="3.1.3.7"/>
    </reaction>
    <physiologicalReaction direction="left-to-right" evidence="13">
        <dbReference type="Rhea" id="RHEA:10041"/>
    </physiologicalReaction>
</comment>
<evidence type="ECO:0000256" key="6">
    <source>
        <dbReference type="ARBA" id="ARBA00022801"/>
    </source>
</evidence>
<dbReference type="GO" id="GO:0004441">
    <property type="term" value="F:inositol-1,4-bisphosphate 1-phosphatase activity"/>
    <property type="evidence" value="ECO:0007669"/>
    <property type="project" value="UniProtKB-EC"/>
</dbReference>